<keyword evidence="2 4" id="KW-0853">WD repeat</keyword>
<name>A0A8H7BES6_9FUNG</name>
<dbReference type="InterPro" id="IPR036047">
    <property type="entry name" value="F-box-like_dom_sf"/>
</dbReference>
<dbReference type="InterPro" id="IPR001810">
    <property type="entry name" value="F-box_dom"/>
</dbReference>
<evidence type="ECO:0000256" key="2">
    <source>
        <dbReference type="ARBA" id="ARBA00022574"/>
    </source>
</evidence>
<organism evidence="7 8">
    <name type="scientific">Apophysomyces ossiformis</name>
    <dbReference type="NCBI Taxonomy" id="679940"/>
    <lineage>
        <taxon>Eukaryota</taxon>
        <taxon>Fungi</taxon>
        <taxon>Fungi incertae sedis</taxon>
        <taxon>Mucoromycota</taxon>
        <taxon>Mucoromycotina</taxon>
        <taxon>Mucoromycetes</taxon>
        <taxon>Mucorales</taxon>
        <taxon>Mucorineae</taxon>
        <taxon>Mucoraceae</taxon>
        <taxon>Apophysomyces</taxon>
    </lineage>
</organism>
<reference evidence="7" key="1">
    <citation type="submission" date="2020-01" db="EMBL/GenBank/DDBJ databases">
        <title>Genome Sequencing of Three Apophysomyces-Like Fungal Strains Confirms a Novel Fungal Genus in the Mucoromycota with divergent Burkholderia-like Endosymbiotic Bacteria.</title>
        <authorList>
            <person name="Stajich J.E."/>
            <person name="Macias A.M."/>
            <person name="Carter-House D."/>
            <person name="Lovett B."/>
            <person name="Kasson L.R."/>
            <person name="Berry K."/>
            <person name="Grigoriev I."/>
            <person name="Chang Y."/>
            <person name="Spatafora J."/>
            <person name="Kasson M.T."/>
        </authorList>
    </citation>
    <scope>NUCLEOTIDE SEQUENCE</scope>
    <source>
        <strain evidence="7">NRRL A-21654</strain>
    </source>
</reference>
<accession>A0A8H7BES6</accession>
<dbReference type="PROSITE" id="PS00678">
    <property type="entry name" value="WD_REPEATS_1"/>
    <property type="match status" value="3"/>
</dbReference>
<dbReference type="Gene3D" id="1.20.1280.50">
    <property type="match status" value="1"/>
</dbReference>
<gene>
    <name evidence="7" type="primary">CDC4_2</name>
    <name evidence="7" type="ORF">EC973_004297</name>
</gene>
<keyword evidence="1" id="KW-0963">Cytoplasm</keyword>
<keyword evidence="8" id="KW-1185">Reference proteome</keyword>
<dbReference type="GO" id="GO:0005737">
    <property type="term" value="C:cytoplasm"/>
    <property type="evidence" value="ECO:0007669"/>
    <property type="project" value="TreeGrafter"/>
</dbReference>
<feature type="compositionally biased region" description="Polar residues" evidence="5">
    <location>
        <begin position="28"/>
        <end position="57"/>
    </location>
</feature>
<dbReference type="InterPro" id="IPR020472">
    <property type="entry name" value="WD40_PAC1"/>
</dbReference>
<dbReference type="InterPro" id="IPR015943">
    <property type="entry name" value="WD40/YVTN_repeat-like_dom_sf"/>
</dbReference>
<evidence type="ECO:0000256" key="1">
    <source>
        <dbReference type="ARBA" id="ARBA00022490"/>
    </source>
</evidence>
<dbReference type="CDD" id="cd22147">
    <property type="entry name" value="F-box_SpPof1-like"/>
    <property type="match status" value="1"/>
</dbReference>
<evidence type="ECO:0000313" key="8">
    <source>
        <dbReference type="Proteomes" id="UP000605846"/>
    </source>
</evidence>
<dbReference type="InterPro" id="IPR019775">
    <property type="entry name" value="WD40_repeat_CS"/>
</dbReference>
<dbReference type="PANTHER" id="PTHR19849:SF0">
    <property type="entry name" value="PHOSPHOLIPASE A-2-ACTIVATING PROTEIN"/>
    <property type="match status" value="1"/>
</dbReference>
<protein>
    <submittedName>
        <fullName evidence="7">SCF ubiquitin ligase complex subunit cdc4</fullName>
    </submittedName>
</protein>
<dbReference type="SUPFAM" id="SSF81383">
    <property type="entry name" value="F-box domain"/>
    <property type="match status" value="1"/>
</dbReference>
<dbReference type="Pfam" id="PF12937">
    <property type="entry name" value="F-box-like"/>
    <property type="match status" value="1"/>
</dbReference>
<evidence type="ECO:0000259" key="6">
    <source>
        <dbReference type="PROSITE" id="PS50181"/>
    </source>
</evidence>
<feature type="region of interest" description="Disordered" evidence="5">
    <location>
        <begin position="1"/>
        <end position="57"/>
    </location>
</feature>
<dbReference type="AlphaFoldDB" id="A0A8H7BES6"/>
<dbReference type="InterPro" id="IPR036322">
    <property type="entry name" value="WD40_repeat_dom_sf"/>
</dbReference>
<feature type="repeat" description="WD" evidence="4">
    <location>
        <begin position="598"/>
        <end position="636"/>
    </location>
</feature>
<dbReference type="PROSITE" id="PS50082">
    <property type="entry name" value="WD_REPEATS_2"/>
    <property type="match status" value="6"/>
</dbReference>
<dbReference type="PANTHER" id="PTHR19849">
    <property type="entry name" value="PHOSPHOLIPASE A-2-ACTIVATING PROTEIN"/>
    <property type="match status" value="1"/>
</dbReference>
<feature type="repeat" description="WD" evidence="4">
    <location>
        <begin position="476"/>
        <end position="515"/>
    </location>
</feature>
<dbReference type="Pfam" id="PF00400">
    <property type="entry name" value="WD40"/>
    <property type="match status" value="6"/>
</dbReference>
<dbReference type="GO" id="GO:0010992">
    <property type="term" value="P:ubiquitin recycling"/>
    <property type="evidence" value="ECO:0007669"/>
    <property type="project" value="TreeGrafter"/>
</dbReference>
<evidence type="ECO:0000256" key="3">
    <source>
        <dbReference type="ARBA" id="ARBA00022737"/>
    </source>
</evidence>
<dbReference type="OrthoDB" id="190105at2759"/>
<keyword evidence="7" id="KW-0436">Ligase</keyword>
<feature type="repeat" description="WD" evidence="4">
    <location>
        <begin position="558"/>
        <end position="597"/>
    </location>
</feature>
<dbReference type="SMART" id="SM00320">
    <property type="entry name" value="WD40"/>
    <property type="match status" value="7"/>
</dbReference>
<comment type="caution">
    <text evidence="7">The sequence shown here is derived from an EMBL/GenBank/DDBJ whole genome shotgun (WGS) entry which is preliminary data.</text>
</comment>
<dbReference type="PROSITE" id="PS50294">
    <property type="entry name" value="WD_REPEATS_REGION"/>
    <property type="match status" value="3"/>
</dbReference>
<evidence type="ECO:0000256" key="4">
    <source>
        <dbReference type="PROSITE-ProRule" id="PRU00221"/>
    </source>
</evidence>
<feature type="repeat" description="WD" evidence="4">
    <location>
        <begin position="516"/>
        <end position="557"/>
    </location>
</feature>
<dbReference type="SUPFAM" id="SSF50978">
    <property type="entry name" value="WD40 repeat-like"/>
    <property type="match status" value="1"/>
</dbReference>
<dbReference type="EMBL" id="JABAYA010000243">
    <property type="protein sequence ID" value="KAF7721676.1"/>
    <property type="molecule type" value="Genomic_DNA"/>
</dbReference>
<dbReference type="Proteomes" id="UP000605846">
    <property type="component" value="Unassembled WGS sequence"/>
</dbReference>
<evidence type="ECO:0000313" key="7">
    <source>
        <dbReference type="EMBL" id="KAF7721676.1"/>
    </source>
</evidence>
<feature type="repeat" description="WD" evidence="4">
    <location>
        <begin position="371"/>
        <end position="410"/>
    </location>
</feature>
<sequence length="683" mass="76378">MASQASPAMVRISVQSSSPTPPSDAMETITQNPSLDLSSQKGYPLASASTPPSLKPSSVDASCLLQESLFLPSSSLVRQRDRSPRKRSVTCDDCNKPLKTCYKRARLKPGQDDSSSDILEDEASYFDPHTCAFPSPSPTPAAIGTECCETDLQQNDIRESSALRAIWRLPRMVNAFDALTPHMKSYLLFQLLKRSSTSTLQFVNSVIIPVLKRDFLASLPHELALHVIGFLDFQSLCRASCVSKKWRSIIDSDAKTWQRVLHSDGFEYTEADRSNSNLNSKMDCDDESGKNKTRALPGLTYPNHPYKEIYRRQYTLRQNWRHGRAKRISFEGHLGSIVTSLQFDDDKIIWGENGCVINVYSTRTGRPMRSLEGHEGQIWVFQYVGNTLVSGGTDRTVRVWDIERGVCTHVFSAHTQTVRCLQIIQPTLVDGRLEPRYPLIVTGSRDSTVRVWRLPDPRRDEPYSGTGRNPWYMHTLVGHTQSVRALAAHGNIVVSGSYDHNVGVWDVETGRLVHLMEGHNQRVYAVVIDAKRNQCMSSSQDSTVRIWDLETGACLRVLEGHSILVGLLRITDNHLVSAAADSTLRVWSPETGACRHVLSGHQGAITFFQHDNEKVISGSDGGVKIWDIRTGRFIRDLITDVDGVWSVGFDRRRCVAAVHKRTNRGDVTSFVILDFGVHGLEDT</sequence>
<dbReference type="GO" id="GO:0043130">
    <property type="term" value="F:ubiquitin binding"/>
    <property type="evidence" value="ECO:0007669"/>
    <property type="project" value="TreeGrafter"/>
</dbReference>
<dbReference type="GO" id="GO:0005634">
    <property type="term" value="C:nucleus"/>
    <property type="evidence" value="ECO:0007669"/>
    <property type="project" value="TreeGrafter"/>
</dbReference>
<feature type="domain" description="F-box" evidence="6">
    <location>
        <begin position="213"/>
        <end position="260"/>
    </location>
</feature>
<evidence type="ECO:0000256" key="5">
    <source>
        <dbReference type="SAM" id="MobiDB-lite"/>
    </source>
</evidence>
<dbReference type="GO" id="GO:0016874">
    <property type="term" value="F:ligase activity"/>
    <property type="evidence" value="ECO:0007669"/>
    <property type="project" value="UniProtKB-KW"/>
</dbReference>
<dbReference type="Gene3D" id="2.130.10.10">
    <property type="entry name" value="YVTN repeat-like/Quinoprotein amine dehydrogenase"/>
    <property type="match status" value="1"/>
</dbReference>
<feature type="repeat" description="WD" evidence="4">
    <location>
        <begin position="439"/>
        <end position="454"/>
    </location>
</feature>
<dbReference type="CDD" id="cd00200">
    <property type="entry name" value="WD40"/>
    <property type="match status" value="1"/>
</dbReference>
<dbReference type="PROSITE" id="PS50181">
    <property type="entry name" value="FBOX"/>
    <property type="match status" value="1"/>
</dbReference>
<dbReference type="GO" id="GO:0043161">
    <property type="term" value="P:proteasome-mediated ubiquitin-dependent protein catabolic process"/>
    <property type="evidence" value="ECO:0007669"/>
    <property type="project" value="TreeGrafter"/>
</dbReference>
<keyword evidence="3" id="KW-0677">Repeat</keyword>
<dbReference type="PRINTS" id="PR00320">
    <property type="entry name" value="GPROTEINBRPT"/>
</dbReference>
<dbReference type="SMART" id="SM00256">
    <property type="entry name" value="FBOX"/>
    <property type="match status" value="1"/>
</dbReference>
<dbReference type="InterPro" id="IPR001680">
    <property type="entry name" value="WD40_rpt"/>
</dbReference>
<proteinExistence type="predicted"/>